<reference evidence="4" key="2">
    <citation type="journal article" date="2018" name="Nat. Commun.">
        <title>Extreme sensitivity to ultraviolet light in the fungal pathogen causing white-nose syndrome of bats.</title>
        <authorList>
            <person name="Palmer J.M."/>
            <person name="Drees K.P."/>
            <person name="Foster J.T."/>
            <person name="Lindner D.L."/>
        </authorList>
    </citation>
    <scope>NUCLEOTIDE SEQUENCE [LARGE SCALE GENOMIC DNA]</scope>
    <source>
        <strain evidence="4">UAMH 10579</strain>
    </source>
</reference>
<dbReference type="RefSeq" id="XP_018132912.1">
    <property type="nucleotide sequence ID" value="XM_018272136.1"/>
</dbReference>
<gene>
    <name evidence="3" type="ORF">VE01_02628</name>
</gene>
<keyword evidence="1" id="KW-0812">Transmembrane</keyword>
<dbReference type="EMBL" id="KV460213">
    <property type="protein sequence ID" value="OBT99179.1"/>
    <property type="molecule type" value="Genomic_DNA"/>
</dbReference>
<dbReference type="AlphaFoldDB" id="A0A1B8GTM2"/>
<sequence>MFLPRLLTLTSLVLTLATASDLGRPCGLKIARCSEDMTCVPNKPSCTNPNTCLGTCQFTNTYQSCGGHRINPPICKKGEVCIDDPRQPESCGQACDGPGICLPEVGIECVSASTTKGLFVSMAQPTANSSTLSWPYSSLGHLTTNTGSSNYSHESTATWVYLPGQIPNPWPYLLASWFISFIFTVAGLISSSSSPKKDKKVPWTSKFRIPGIIYNMFRCIVAVVRVARIKKTKLVPSHVTNTGCAMSLITNIFAWDAEFDSWSVVAAIGTTAFWSLNISQLILSSTAEYGFVISSEKCDALEFIGCSELPQVPVLEDISINITEFVGVAIITTAAIFGIFGMWSASLRRLKLRPYASRLIKKYAIVALILLLWMYTGTYVDLKSTSYVDSIGVKQIDSNTTQMSEVLWSDCFPAFEPRRTDGFFMPWATDIWNESKASAILLFAAV</sequence>
<keyword evidence="1" id="KW-0472">Membrane</keyword>
<feature type="signal peptide" evidence="2">
    <location>
        <begin position="1"/>
        <end position="19"/>
    </location>
</feature>
<feature type="transmembrane region" description="Helical" evidence="1">
    <location>
        <begin position="170"/>
        <end position="189"/>
    </location>
</feature>
<keyword evidence="2" id="KW-0732">Signal</keyword>
<feature type="transmembrane region" description="Helical" evidence="1">
    <location>
        <begin position="363"/>
        <end position="380"/>
    </location>
</feature>
<dbReference type="GeneID" id="28836014"/>
<accession>A0A1B8GTM2</accession>
<dbReference type="STRING" id="342668.A0A1B8GTM2"/>
<keyword evidence="4" id="KW-1185">Reference proteome</keyword>
<evidence type="ECO:0000256" key="2">
    <source>
        <dbReference type="SAM" id="SignalP"/>
    </source>
</evidence>
<feature type="chain" id="PRO_5008608994" evidence="2">
    <location>
        <begin position="20"/>
        <end position="446"/>
    </location>
</feature>
<reference evidence="3 4" key="1">
    <citation type="submission" date="2016-03" db="EMBL/GenBank/DDBJ databases">
        <title>Comparative genomics of Pseudogymnoascus destructans, the fungus causing white-nose syndrome of bats.</title>
        <authorList>
            <person name="Palmer J.M."/>
            <person name="Drees K.P."/>
            <person name="Foster J.T."/>
            <person name="Lindner D.L."/>
        </authorList>
    </citation>
    <scope>NUCLEOTIDE SEQUENCE [LARGE SCALE GENOMIC DNA]</scope>
    <source>
        <strain evidence="3 4">UAMH 10579</strain>
    </source>
</reference>
<organism evidence="3 4">
    <name type="scientific">Pseudogymnoascus verrucosus</name>
    <dbReference type="NCBI Taxonomy" id="342668"/>
    <lineage>
        <taxon>Eukaryota</taxon>
        <taxon>Fungi</taxon>
        <taxon>Dikarya</taxon>
        <taxon>Ascomycota</taxon>
        <taxon>Pezizomycotina</taxon>
        <taxon>Leotiomycetes</taxon>
        <taxon>Thelebolales</taxon>
        <taxon>Thelebolaceae</taxon>
        <taxon>Pseudogymnoascus</taxon>
    </lineage>
</organism>
<dbReference type="Proteomes" id="UP000091956">
    <property type="component" value="Unassembled WGS sequence"/>
</dbReference>
<name>A0A1B8GTM2_9PEZI</name>
<evidence type="ECO:0000313" key="3">
    <source>
        <dbReference type="EMBL" id="OBT99179.1"/>
    </source>
</evidence>
<proteinExistence type="predicted"/>
<evidence type="ECO:0000256" key="1">
    <source>
        <dbReference type="SAM" id="Phobius"/>
    </source>
</evidence>
<dbReference type="OrthoDB" id="3432794at2759"/>
<keyword evidence="1" id="KW-1133">Transmembrane helix</keyword>
<protein>
    <submittedName>
        <fullName evidence="3">Uncharacterized protein</fullName>
    </submittedName>
</protein>
<feature type="transmembrane region" description="Helical" evidence="1">
    <location>
        <begin position="325"/>
        <end position="343"/>
    </location>
</feature>
<evidence type="ECO:0000313" key="4">
    <source>
        <dbReference type="Proteomes" id="UP000091956"/>
    </source>
</evidence>